<protein>
    <submittedName>
        <fullName evidence="6">Unplaced genomic scaffold scaffold_214, whole genome shotgun sequence</fullName>
    </submittedName>
</protein>
<name>A0A0D0DRE3_9AGAM</name>
<evidence type="ECO:0000259" key="5">
    <source>
        <dbReference type="Pfam" id="PF07989"/>
    </source>
</evidence>
<dbReference type="InterPro" id="IPR012943">
    <property type="entry name" value="Cnn_1N"/>
</dbReference>
<reference evidence="6 7" key="1">
    <citation type="submission" date="2014-04" db="EMBL/GenBank/DDBJ databases">
        <authorList>
            <consortium name="DOE Joint Genome Institute"/>
            <person name="Kuo A."/>
            <person name="Kohler A."/>
            <person name="Jargeat P."/>
            <person name="Nagy L.G."/>
            <person name="Floudas D."/>
            <person name="Copeland A."/>
            <person name="Barry K.W."/>
            <person name="Cichocki N."/>
            <person name="Veneault-Fourrey C."/>
            <person name="LaButti K."/>
            <person name="Lindquist E.A."/>
            <person name="Lipzen A."/>
            <person name="Lundell T."/>
            <person name="Morin E."/>
            <person name="Murat C."/>
            <person name="Sun H."/>
            <person name="Tunlid A."/>
            <person name="Henrissat B."/>
            <person name="Grigoriev I.V."/>
            <person name="Hibbett D.S."/>
            <person name="Martin F."/>
            <person name="Nordberg H.P."/>
            <person name="Cantor M.N."/>
            <person name="Hua S.X."/>
        </authorList>
    </citation>
    <scope>NUCLEOTIDE SEQUENCE [LARGE SCALE GENOMIC DNA]</scope>
    <source>
        <strain evidence="6 7">Ve08.2h10</strain>
    </source>
</reference>
<keyword evidence="3" id="KW-0175">Coiled coil</keyword>
<gene>
    <name evidence="6" type="ORF">PAXRUDRAFT_140478</name>
</gene>
<keyword evidence="2" id="KW-0963">Cytoplasm</keyword>
<reference evidence="7" key="2">
    <citation type="submission" date="2015-01" db="EMBL/GenBank/DDBJ databases">
        <title>Evolutionary Origins and Diversification of the Mycorrhizal Mutualists.</title>
        <authorList>
            <consortium name="DOE Joint Genome Institute"/>
            <consortium name="Mycorrhizal Genomics Consortium"/>
            <person name="Kohler A."/>
            <person name="Kuo A."/>
            <person name="Nagy L.G."/>
            <person name="Floudas D."/>
            <person name="Copeland A."/>
            <person name="Barry K.W."/>
            <person name="Cichocki N."/>
            <person name="Veneault-Fourrey C."/>
            <person name="LaButti K."/>
            <person name="Lindquist E.A."/>
            <person name="Lipzen A."/>
            <person name="Lundell T."/>
            <person name="Morin E."/>
            <person name="Murat C."/>
            <person name="Riley R."/>
            <person name="Ohm R."/>
            <person name="Sun H."/>
            <person name="Tunlid A."/>
            <person name="Henrissat B."/>
            <person name="Grigoriev I.V."/>
            <person name="Hibbett D.S."/>
            <person name="Martin F."/>
        </authorList>
    </citation>
    <scope>NUCLEOTIDE SEQUENCE [LARGE SCALE GENOMIC DNA]</scope>
    <source>
        <strain evidence="7">Ve08.2h10</strain>
    </source>
</reference>
<accession>A0A0D0DRE3</accession>
<dbReference type="SUPFAM" id="SSF57997">
    <property type="entry name" value="Tropomyosin"/>
    <property type="match status" value="1"/>
</dbReference>
<dbReference type="FunCoup" id="A0A0D0DRE3">
    <property type="interactions" value="10"/>
</dbReference>
<dbReference type="Gene3D" id="1.10.287.1490">
    <property type="match status" value="1"/>
</dbReference>
<evidence type="ECO:0000256" key="1">
    <source>
        <dbReference type="ARBA" id="ARBA00004496"/>
    </source>
</evidence>
<evidence type="ECO:0000256" key="3">
    <source>
        <dbReference type="SAM" id="Coils"/>
    </source>
</evidence>
<feature type="domain" description="Centrosomin N-terminal motif 1" evidence="5">
    <location>
        <begin position="80"/>
        <end position="153"/>
    </location>
</feature>
<sequence length="969" mass="112221">MSAAFNARDDSSSQSVMTLPDLSLGSLVSTPGRNLRNDNGDGGDFLDTPAQKWGDGPETPIAGRKRSRPIPGGGKGVTLTLRDQEKHIDNLKKENFNIKLRVHFLEERLAQLAPDQVDAALKQNVSLKVEVQQRGFELKKLKRLVLELERELERSQKERGMASSRDRERDLEAKLQERERELRELRRGRVSEADEDALRQAELRNEDLEEELENARGLLEDNMEEIERLRDIVEKRGDQSIDERGEHRRERWQRKLEELEADNDDLRARIEEQNELLLKKEDEKEDLADELAQLGLEIEELQRRREAESIERSESRAQILEEREEREAVEDDLNALRDKLAATMIELSQKEDEIDMKNKEIDDLIAEHDRIVAVVEEEWRGEVEEARGQVEELRDALAERETESKELRLNISELEANTNELHVKFEATLQHLEKEADEKDAELEAANREIEKLSDQVYLLEEENDRIKEEGDRIREDDVVERERLEALAAALKEAQELARHVEDLVSEVKHEREERGQMEQDLLKAEKEFDSQLRHARRDVEMKESALQSTLDDLAKTKALLERRQSDLKAVQDALKGNEEESKKLGDSHTTAKFSLQLEVDRLKRDVQTLEDALSRARQDIAAREGNTRERDLTIDNLHSEVRDLTTRLGNQTQARLHLSEKLDANQTSLKTAESEASTLRTKVHELEARLSKDQKSLLASEGQYRDQLTERNTLLLTIYQYMDKILGVDKTPKKGNQAETKPFTNFSVFHDNLITRLKALSQIQLDFDKRAKEVEARFTEKLTEMRKQLDTRWKQIDKFEASVKAYGDAKATWRRKYVAKEGELEALKSTNSDLAQQLTTARRPTQGDSQEIRTLLSRAVNAEKRLVVANNQLLQHEEKISNLNQKTSTTDAKWEARVKEYEARLKAAEEKYKRERQGGKERVLELENQIRSLERQHEIAQRRHAQLETVAETAKSSGTNNTRTRDR</sequence>
<dbReference type="GO" id="GO:0005737">
    <property type="term" value="C:cytoplasm"/>
    <property type="evidence" value="ECO:0007669"/>
    <property type="project" value="UniProtKB-SubCell"/>
</dbReference>
<keyword evidence="7" id="KW-1185">Reference proteome</keyword>
<feature type="region of interest" description="Disordered" evidence="4">
    <location>
        <begin position="937"/>
        <end position="969"/>
    </location>
</feature>
<evidence type="ECO:0000313" key="6">
    <source>
        <dbReference type="EMBL" id="KIK95523.1"/>
    </source>
</evidence>
<evidence type="ECO:0000313" key="7">
    <source>
        <dbReference type="Proteomes" id="UP000054538"/>
    </source>
</evidence>
<feature type="region of interest" description="Disordered" evidence="4">
    <location>
        <begin position="1"/>
        <end position="78"/>
    </location>
</feature>
<dbReference type="InParanoid" id="A0A0D0DRE3"/>
<organism evidence="6 7">
    <name type="scientific">Paxillus rubicundulus Ve08.2h10</name>
    <dbReference type="NCBI Taxonomy" id="930991"/>
    <lineage>
        <taxon>Eukaryota</taxon>
        <taxon>Fungi</taxon>
        <taxon>Dikarya</taxon>
        <taxon>Basidiomycota</taxon>
        <taxon>Agaricomycotina</taxon>
        <taxon>Agaricomycetes</taxon>
        <taxon>Agaricomycetidae</taxon>
        <taxon>Boletales</taxon>
        <taxon>Paxilineae</taxon>
        <taxon>Paxillaceae</taxon>
        <taxon>Paxillus</taxon>
    </lineage>
</organism>
<evidence type="ECO:0000256" key="4">
    <source>
        <dbReference type="SAM" id="MobiDB-lite"/>
    </source>
</evidence>
<feature type="coiled-coil region" evidence="3">
    <location>
        <begin position="138"/>
        <end position="529"/>
    </location>
</feature>
<dbReference type="Pfam" id="PF07989">
    <property type="entry name" value="Cnn_1N"/>
    <property type="match status" value="1"/>
</dbReference>
<dbReference type="OrthoDB" id="10255000at2759"/>
<proteinExistence type="predicted"/>
<dbReference type="STRING" id="930991.A0A0D0DRE3"/>
<dbReference type="GO" id="GO:0005815">
    <property type="term" value="C:microtubule organizing center"/>
    <property type="evidence" value="ECO:0007669"/>
    <property type="project" value="InterPro"/>
</dbReference>
<evidence type="ECO:0000256" key="2">
    <source>
        <dbReference type="ARBA" id="ARBA00022490"/>
    </source>
</evidence>
<feature type="compositionally biased region" description="Polar residues" evidence="4">
    <location>
        <begin position="956"/>
        <end position="969"/>
    </location>
</feature>
<comment type="subcellular location">
    <subcellularLocation>
        <location evidence="1">Cytoplasm</location>
    </subcellularLocation>
</comment>
<dbReference type="Proteomes" id="UP000054538">
    <property type="component" value="Unassembled WGS sequence"/>
</dbReference>
<dbReference type="EMBL" id="KN825036">
    <property type="protein sequence ID" value="KIK95523.1"/>
    <property type="molecule type" value="Genomic_DNA"/>
</dbReference>
<dbReference type="AlphaFoldDB" id="A0A0D0DRE3"/>
<feature type="coiled-coil region" evidence="3">
    <location>
        <begin position="81"/>
        <end position="108"/>
    </location>
</feature>
<feature type="coiled-coil region" evidence="3">
    <location>
        <begin position="562"/>
        <end position="628"/>
    </location>
</feature>
<dbReference type="HOGENOM" id="CLU_010459_1_0_1"/>